<dbReference type="InterPro" id="IPR044679">
    <property type="entry name" value="PWWP2-like"/>
</dbReference>
<dbReference type="PANTHER" id="PTHR33697:SF2">
    <property type="entry name" value="T17B22.17 PROTEIN"/>
    <property type="match status" value="1"/>
</dbReference>
<accession>A0A833V056</accession>
<evidence type="ECO:0000256" key="1">
    <source>
        <dbReference type="SAM" id="MobiDB-lite"/>
    </source>
</evidence>
<reference evidence="3" key="1">
    <citation type="submission" date="2020-01" db="EMBL/GenBank/DDBJ databases">
        <title>Genome sequence of Kobresia littledalei, the first chromosome-level genome in the family Cyperaceae.</title>
        <authorList>
            <person name="Qu G."/>
        </authorList>
    </citation>
    <scope>NUCLEOTIDE SEQUENCE</scope>
    <source>
        <strain evidence="3">C.B.Clarke</strain>
        <tissue evidence="3">Leaf</tissue>
    </source>
</reference>
<dbReference type="SUPFAM" id="SSF63748">
    <property type="entry name" value="Tudor/PWWP/MBT"/>
    <property type="match status" value="1"/>
</dbReference>
<feature type="domain" description="PWWP" evidence="2">
    <location>
        <begin position="17"/>
        <end position="72"/>
    </location>
</feature>
<feature type="region of interest" description="Disordered" evidence="1">
    <location>
        <begin position="331"/>
        <end position="380"/>
    </location>
</feature>
<feature type="region of interest" description="Disordered" evidence="1">
    <location>
        <begin position="189"/>
        <end position="231"/>
    </location>
</feature>
<dbReference type="PANTHER" id="PTHR33697">
    <property type="entry name" value="T17B22.17 PROTEIN-RELATED"/>
    <property type="match status" value="1"/>
</dbReference>
<dbReference type="InterPro" id="IPR000313">
    <property type="entry name" value="PWWP_dom"/>
</dbReference>
<dbReference type="AlphaFoldDB" id="A0A833V056"/>
<dbReference type="PROSITE" id="PS50812">
    <property type="entry name" value="PWWP"/>
    <property type="match status" value="1"/>
</dbReference>
<dbReference type="EMBL" id="SWLB01000026">
    <property type="protein sequence ID" value="KAF3321551.1"/>
    <property type="molecule type" value="Genomic_DNA"/>
</dbReference>
<feature type="compositionally biased region" description="Basic residues" evidence="1">
    <location>
        <begin position="618"/>
        <end position="647"/>
    </location>
</feature>
<feature type="region of interest" description="Disordered" evidence="1">
    <location>
        <begin position="612"/>
        <end position="651"/>
    </location>
</feature>
<comment type="caution">
    <text evidence="3">The sequence shown here is derived from an EMBL/GenBank/DDBJ whole genome shotgun (WGS) entry which is preliminary data.</text>
</comment>
<evidence type="ECO:0000313" key="4">
    <source>
        <dbReference type="Proteomes" id="UP000623129"/>
    </source>
</evidence>
<feature type="compositionally biased region" description="Polar residues" evidence="1">
    <location>
        <begin position="402"/>
        <end position="428"/>
    </location>
</feature>
<dbReference type="Gene3D" id="2.30.30.140">
    <property type="match status" value="1"/>
</dbReference>
<name>A0A833V056_9POAL</name>
<dbReference type="CDD" id="cd05162">
    <property type="entry name" value="PWWP"/>
    <property type="match status" value="1"/>
</dbReference>
<evidence type="ECO:0000313" key="3">
    <source>
        <dbReference type="EMBL" id="KAF3321551.1"/>
    </source>
</evidence>
<dbReference type="Pfam" id="PF00855">
    <property type="entry name" value="PWWP"/>
    <property type="match status" value="1"/>
</dbReference>
<keyword evidence="4" id="KW-1185">Reference proteome</keyword>
<proteinExistence type="predicted"/>
<dbReference type="Proteomes" id="UP000623129">
    <property type="component" value="Unassembled WGS sequence"/>
</dbReference>
<feature type="region of interest" description="Disordered" evidence="1">
    <location>
        <begin position="399"/>
        <end position="428"/>
    </location>
</feature>
<feature type="compositionally biased region" description="Basic and acidic residues" evidence="1">
    <location>
        <begin position="331"/>
        <end position="352"/>
    </location>
</feature>
<dbReference type="OrthoDB" id="1908535at2759"/>
<gene>
    <name evidence="3" type="ORF">FCM35_KLT13767</name>
</gene>
<evidence type="ECO:0000259" key="2">
    <source>
        <dbReference type="PROSITE" id="PS50812"/>
    </source>
</evidence>
<protein>
    <submittedName>
        <fullName evidence="3">PWWP domain-containing protein</fullName>
    </submittedName>
</protein>
<organism evidence="3 4">
    <name type="scientific">Carex littledalei</name>
    <dbReference type="NCBI Taxonomy" id="544730"/>
    <lineage>
        <taxon>Eukaryota</taxon>
        <taxon>Viridiplantae</taxon>
        <taxon>Streptophyta</taxon>
        <taxon>Embryophyta</taxon>
        <taxon>Tracheophyta</taxon>
        <taxon>Spermatophyta</taxon>
        <taxon>Magnoliopsida</taxon>
        <taxon>Liliopsida</taxon>
        <taxon>Poales</taxon>
        <taxon>Cyperaceae</taxon>
        <taxon>Cyperoideae</taxon>
        <taxon>Cariceae</taxon>
        <taxon>Carex</taxon>
        <taxon>Carex subgen. Euthyceras</taxon>
    </lineage>
</organism>
<sequence length="707" mass="77633">MEGGDEGGEGGVVDASVGTIVWVRRRNGSWWPGRILGPDELAESHLLSPRSGTPVKLLGREDASVDWYNLEKSKRVKAFRCGEFDACIERAEAAQGVPIKKREKYARREDAILHALELERKQLESRFPNQPPPGPAPVFSMSDEPRTSKPYKLHGAGKKPDVVSHRYKSKKPAVATSWDVFGSSLSYNGLSNSKKRPLENAGSEFPVKKKDRRRPLHQVLQSSPKLPLPLSPPALQPTQTTISHAFDTGAVLLEETSRGIPVGAAYPAKSQCAYLPAESEEDSFNHGEFLSGQGGVSGVGSGFEDFLQEPLPLEDEFESYGLIDKKPKLEPVTETEIRPELGLEPESERIADPDSETETETEASPSGSSEETDTDVEGGPEFLLDTRQKAMQEMEKDLPPFQFSNNYPNTVSDTSPQYDTQPNPNQEASVSKWNIKGKRNIRNTAKRPSDLITDSGSVWPDRCNGGASYRESTCQLKDTTTSQGFYQPKEEFDDDLAGFVDSQHDYHSNQSLCWNGYYENATIRRGNVEPVLIDVDLQVKASYQGERVPLVSLMSRLNGKAIVGHPVQIEIVGDGSTSVFLPDLDSGPDDSSGLPPVWRTGRRTVMQRVPRSMIDHPIRKKPVPGKSHKKSSKKVNARQKSKSKTKTKAISSLGGSGILGGLIKPDGGVPLVTCVPVKIVFSRILEAVGRPSLHRVRMPSPAVRDPP</sequence>